<dbReference type="RefSeq" id="WP_057851350.1">
    <property type="nucleotide sequence ID" value="NZ_LLXX01000114.1"/>
</dbReference>
<sequence>MSQAKRELDAWNNLRSRLENLACEVEAIEYDGDRDAYVSKEDTDAERHAYARLTRMHRLGLIDFPLDEVKDLMEDVLDGARMESYGV</sequence>
<keyword evidence="2" id="KW-1185">Reference proteome</keyword>
<gene>
    <name evidence="1" type="ORF">CP49_37625</name>
</gene>
<evidence type="ECO:0000313" key="2">
    <source>
        <dbReference type="Proteomes" id="UP000051913"/>
    </source>
</evidence>
<evidence type="ECO:0000313" key="1">
    <source>
        <dbReference type="EMBL" id="KRR06148.1"/>
    </source>
</evidence>
<accession>A0A0R3LE96</accession>
<dbReference type="AlphaFoldDB" id="A0A0R3LE96"/>
<organism evidence="1 2">
    <name type="scientific">Bradyrhizobium valentinum</name>
    <dbReference type="NCBI Taxonomy" id="1518501"/>
    <lineage>
        <taxon>Bacteria</taxon>
        <taxon>Pseudomonadati</taxon>
        <taxon>Pseudomonadota</taxon>
        <taxon>Alphaproteobacteria</taxon>
        <taxon>Hyphomicrobiales</taxon>
        <taxon>Nitrobacteraceae</taxon>
        <taxon>Bradyrhizobium</taxon>
    </lineage>
</organism>
<dbReference type="Proteomes" id="UP000051913">
    <property type="component" value="Unassembled WGS sequence"/>
</dbReference>
<proteinExistence type="predicted"/>
<reference evidence="1 2" key="1">
    <citation type="submission" date="2014-03" db="EMBL/GenBank/DDBJ databases">
        <title>Bradyrhizobium valentinum sp. nov., isolated from effective nodules of Lupinus mariae-josephae, a lupine endemic of basic-lime soils in Eastern Spain.</title>
        <authorList>
            <person name="Duran D."/>
            <person name="Rey L."/>
            <person name="Navarro A."/>
            <person name="Busquets A."/>
            <person name="Imperial J."/>
            <person name="Ruiz-Argueso T."/>
        </authorList>
    </citation>
    <scope>NUCLEOTIDE SEQUENCE [LARGE SCALE GENOMIC DNA]</scope>
    <source>
        <strain evidence="1 2">LmjM3</strain>
    </source>
</reference>
<name>A0A0R3LE96_9BRAD</name>
<comment type="caution">
    <text evidence="1">The sequence shown here is derived from an EMBL/GenBank/DDBJ whole genome shotgun (WGS) entry which is preliminary data.</text>
</comment>
<dbReference type="EMBL" id="LLXX01000114">
    <property type="protein sequence ID" value="KRR06148.1"/>
    <property type="molecule type" value="Genomic_DNA"/>
</dbReference>
<protein>
    <submittedName>
        <fullName evidence="1">Uncharacterized protein</fullName>
    </submittedName>
</protein>